<feature type="region of interest" description="Disordered" evidence="2">
    <location>
        <begin position="354"/>
        <end position="378"/>
    </location>
</feature>
<dbReference type="InterPro" id="IPR050483">
    <property type="entry name" value="CoA-transferase_III_domain"/>
</dbReference>
<dbReference type="GO" id="GO:0008410">
    <property type="term" value="F:CoA-transferase activity"/>
    <property type="evidence" value="ECO:0007669"/>
    <property type="project" value="TreeGrafter"/>
</dbReference>
<proteinExistence type="predicted"/>
<feature type="compositionally biased region" description="Low complexity" evidence="2">
    <location>
        <begin position="16"/>
        <end position="29"/>
    </location>
</feature>
<dbReference type="RefSeq" id="WP_067873578.1">
    <property type="nucleotide sequence ID" value="NZ_JAAXOP010000005.1"/>
</dbReference>
<evidence type="ECO:0000313" key="4">
    <source>
        <dbReference type="Proteomes" id="UP000565711"/>
    </source>
</evidence>
<feature type="compositionally biased region" description="Basic and acidic residues" evidence="2">
    <location>
        <begin position="363"/>
        <end position="378"/>
    </location>
</feature>
<dbReference type="InterPro" id="IPR044855">
    <property type="entry name" value="CoA-Trfase_III_dom3_sf"/>
</dbReference>
<gene>
    <name evidence="3" type="ORF">HGA08_12430</name>
</gene>
<dbReference type="Pfam" id="PF02515">
    <property type="entry name" value="CoA_transf_3"/>
    <property type="match status" value="1"/>
</dbReference>
<protein>
    <submittedName>
        <fullName evidence="3">CoA transferase</fullName>
    </submittedName>
</protein>
<dbReference type="InterPro" id="IPR023606">
    <property type="entry name" value="CoA-Trfase_III_dom_1_sf"/>
</dbReference>
<dbReference type="InterPro" id="IPR003673">
    <property type="entry name" value="CoA-Trfase_fam_III"/>
</dbReference>
<dbReference type="PANTHER" id="PTHR48207:SF3">
    <property type="entry name" value="SUCCINATE--HYDROXYMETHYLGLUTARATE COA-TRANSFERASE"/>
    <property type="match status" value="1"/>
</dbReference>
<dbReference type="Gene3D" id="3.40.50.10540">
    <property type="entry name" value="Crotonobetainyl-coa:carnitine coa-transferase, domain 1"/>
    <property type="match status" value="1"/>
</dbReference>
<comment type="caution">
    <text evidence="3">The sequence shown here is derived from an EMBL/GenBank/DDBJ whole genome shotgun (WGS) entry which is preliminary data.</text>
</comment>
<accession>A0A846Y313</accession>
<keyword evidence="4" id="KW-1185">Reference proteome</keyword>
<organism evidence="3 4">
    <name type="scientific">Nocardia vermiculata</name>
    <dbReference type="NCBI Taxonomy" id="257274"/>
    <lineage>
        <taxon>Bacteria</taxon>
        <taxon>Bacillati</taxon>
        <taxon>Actinomycetota</taxon>
        <taxon>Actinomycetes</taxon>
        <taxon>Mycobacteriales</taxon>
        <taxon>Nocardiaceae</taxon>
        <taxon>Nocardia</taxon>
    </lineage>
</organism>
<feature type="region of interest" description="Disordered" evidence="2">
    <location>
        <begin position="1"/>
        <end position="29"/>
    </location>
</feature>
<evidence type="ECO:0000313" key="3">
    <source>
        <dbReference type="EMBL" id="NKY51019.1"/>
    </source>
</evidence>
<dbReference type="Gene3D" id="3.30.1540.10">
    <property type="entry name" value="formyl-coa transferase, domain 3"/>
    <property type="match status" value="1"/>
</dbReference>
<keyword evidence="1 3" id="KW-0808">Transferase</keyword>
<evidence type="ECO:0000256" key="1">
    <source>
        <dbReference type="ARBA" id="ARBA00022679"/>
    </source>
</evidence>
<evidence type="ECO:0000256" key="2">
    <source>
        <dbReference type="SAM" id="MobiDB-lite"/>
    </source>
</evidence>
<dbReference type="PANTHER" id="PTHR48207">
    <property type="entry name" value="SUCCINATE--HYDROXYMETHYLGLUTARATE COA-TRANSFERASE"/>
    <property type="match status" value="1"/>
</dbReference>
<dbReference type="SUPFAM" id="SSF89796">
    <property type="entry name" value="CoA-transferase family III (CaiB/BaiF)"/>
    <property type="match status" value="1"/>
</dbReference>
<sequence>MSDNDFSGRAPESGSGRAQPGPGPADGPLAGIRILEVGTMLAGPYATMMLADLGAQVTKLEPASGDISRQVGDSYFASLNRGKRSIRLDPGSAAGRARLGELVADSHALLVNLKPSAIHRLGLTYAALREFNPSIVCVAITGFGLYGGDDPAFDYIVQAATGVAALTGDPAGPPTLPGYSSADNSTGLTAALGLLAQIVSGRGGQVDVCLRDVMLSQLNYHASAYLNEGRVPQRRPFGAHSYYVPAQLFPTADGYLALFITHDRFWKVFAAEAGLSGFETMAERVAHRDEVLVAVTEALGRDNALGWEARLRPLGIPAAAVRTLPEALDGTPEVVVDAGSYRLVGSPVRIDGYTPRYGPPPRLGEHDHHNLGEDRRTA</sequence>
<dbReference type="AlphaFoldDB" id="A0A846Y313"/>
<reference evidence="3 4" key="1">
    <citation type="submission" date="2020-04" db="EMBL/GenBank/DDBJ databases">
        <title>MicrobeNet Type strains.</title>
        <authorList>
            <person name="Nicholson A.C."/>
        </authorList>
    </citation>
    <scope>NUCLEOTIDE SEQUENCE [LARGE SCALE GENOMIC DNA]</scope>
    <source>
        <strain evidence="3 4">JCM 12354</strain>
    </source>
</reference>
<dbReference type="EMBL" id="JAAXOP010000005">
    <property type="protein sequence ID" value="NKY51019.1"/>
    <property type="molecule type" value="Genomic_DNA"/>
</dbReference>
<name>A0A846Y313_9NOCA</name>
<dbReference type="Proteomes" id="UP000565711">
    <property type="component" value="Unassembled WGS sequence"/>
</dbReference>